<evidence type="ECO:0000313" key="1">
    <source>
        <dbReference type="EMBL" id="PAU46298.1"/>
    </source>
</evidence>
<accession>A0A2A2D1F4</accession>
<name>A0A2A2D1F4_9ACTN</name>
<evidence type="ECO:0000313" key="2">
    <source>
        <dbReference type="Proteomes" id="UP000218944"/>
    </source>
</evidence>
<comment type="caution">
    <text evidence="1">The sequence shown here is derived from an EMBL/GenBank/DDBJ whole genome shotgun (WGS) entry which is preliminary data.</text>
</comment>
<protein>
    <submittedName>
        <fullName evidence="1">Heme oxygenase</fullName>
    </submittedName>
</protein>
<dbReference type="InterPro" id="IPR024423">
    <property type="entry name" value="DUF3050"/>
</dbReference>
<gene>
    <name evidence="1" type="ORF">CK936_24860</name>
</gene>
<dbReference type="Proteomes" id="UP000218944">
    <property type="component" value="Unassembled WGS sequence"/>
</dbReference>
<dbReference type="Pfam" id="PF11251">
    <property type="entry name" value="DUF3050"/>
    <property type="match status" value="1"/>
</dbReference>
<proteinExistence type="predicted"/>
<sequence length="40" mass="4578">MEHHVFAVWDFMSLLTSLQRLLTCVRGPWVPEGPAAGRRL</sequence>
<keyword evidence="2" id="KW-1185">Reference proteome</keyword>
<reference evidence="1 2" key="1">
    <citation type="submission" date="2017-08" db="EMBL/GenBank/DDBJ databases">
        <title>Genome sequence of Streptomyces albireticuli NRRL B-1670.</title>
        <authorList>
            <person name="Graham D.E."/>
            <person name="Mahan K.M."/>
            <person name="Klingeman D.M."/>
            <person name="Hettich R.L."/>
            <person name="Parry R.J."/>
            <person name="Spain J.C."/>
        </authorList>
    </citation>
    <scope>NUCLEOTIDE SEQUENCE [LARGE SCALE GENOMIC DNA]</scope>
    <source>
        <strain evidence="1 2">NRRL B-1670</strain>
    </source>
</reference>
<organism evidence="1 2">
    <name type="scientific">Streptomyces albireticuli</name>
    <dbReference type="NCBI Taxonomy" id="1940"/>
    <lineage>
        <taxon>Bacteria</taxon>
        <taxon>Bacillati</taxon>
        <taxon>Actinomycetota</taxon>
        <taxon>Actinomycetes</taxon>
        <taxon>Kitasatosporales</taxon>
        <taxon>Streptomycetaceae</taxon>
        <taxon>Streptomyces</taxon>
    </lineage>
</organism>
<feature type="non-terminal residue" evidence="1">
    <location>
        <position position="40"/>
    </location>
</feature>
<dbReference type="EMBL" id="NSJV01000473">
    <property type="protein sequence ID" value="PAU46298.1"/>
    <property type="molecule type" value="Genomic_DNA"/>
</dbReference>
<dbReference type="AlphaFoldDB" id="A0A2A2D1F4"/>